<evidence type="ECO:0000256" key="1">
    <source>
        <dbReference type="ARBA" id="ARBA00022729"/>
    </source>
</evidence>
<dbReference type="InterPro" id="IPR021534">
    <property type="entry name" value="DUF3192"/>
</dbReference>
<organism evidence="3 4">
    <name type="scientific">Ferrimonas sediminicola</name>
    <dbReference type="NCBI Taxonomy" id="2569538"/>
    <lineage>
        <taxon>Bacteria</taxon>
        <taxon>Pseudomonadati</taxon>
        <taxon>Pseudomonadota</taxon>
        <taxon>Gammaproteobacteria</taxon>
        <taxon>Alteromonadales</taxon>
        <taxon>Ferrimonadaceae</taxon>
        <taxon>Ferrimonas</taxon>
    </lineage>
</organism>
<feature type="signal peptide" evidence="2">
    <location>
        <begin position="1"/>
        <end position="23"/>
    </location>
</feature>
<dbReference type="RefSeq" id="WP_136852280.1">
    <property type="nucleotide sequence ID" value="NZ_SWCI01000003.1"/>
</dbReference>
<protein>
    <submittedName>
        <fullName evidence="3">DUF3192 domain-containing protein</fullName>
    </submittedName>
</protein>
<dbReference type="Pfam" id="PF11399">
    <property type="entry name" value="DUF3192"/>
    <property type="match status" value="1"/>
</dbReference>
<sequence length="128" mass="13979">MKTQLMLPAAAALILSLSGCVVAVGGDGWEGDSWDGDSRSSWEEVEKHNREKLSQLSPGMSVDQVVALMGTAEFNEFYRDDEKSVQVLFYRTHRTKGDGKTSKDECTPVVFEGGKVVGWGSKAYTNAI</sequence>
<dbReference type="AlphaFoldDB" id="A0A4V5NX65"/>
<name>A0A4V5NX65_9GAMM</name>
<gene>
    <name evidence="3" type="ORF">FCL40_06100</name>
</gene>
<dbReference type="Proteomes" id="UP000305674">
    <property type="component" value="Unassembled WGS sequence"/>
</dbReference>
<feature type="chain" id="PRO_5020508103" evidence="2">
    <location>
        <begin position="24"/>
        <end position="128"/>
    </location>
</feature>
<evidence type="ECO:0000313" key="3">
    <source>
        <dbReference type="EMBL" id="TKB49729.1"/>
    </source>
</evidence>
<accession>A0A4V5NX65</accession>
<dbReference type="PROSITE" id="PS51257">
    <property type="entry name" value="PROKAR_LIPOPROTEIN"/>
    <property type="match status" value="1"/>
</dbReference>
<dbReference type="Gene3D" id="3.30.1450.10">
    <property type="match status" value="1"/>
</dbReference>
<evidence type="ECO:0000313" key="4">
    <source>
        <dbReference type="Proteomes" id="UP000305674"/>
    </source>
</evidence>
<keyword evidence="1 2" id="KW-0732">Signal</keyword>
<proteinExistence type="predicted"/>
<dbReference type="OrthoDB" id="6399368at2"/>
<dbReference type="EMBL" id="SWCI01000003">
    <property type="protein sequence ID" value="TKB49729.1"/>
    <property type="molecule type" value="Genomic_DNA"/>
</dbReference>
<reference evidence="3 4" key="1">
    <citation type="submission" date="2019-04" db="EMBL/GenBank/DDBJ databases">
        <authorList>
            <person name="Hwang J.C."/>
        </authorList>
    </citation>
    <scope>NUCLEOTIDE SEQUENCE [LARGE SCALE GENOMIC DNA]</scope>
    <source>
        <strain evidence="3 4">IMCC35001</strain>
    </source>
</reference>
<dbReference type="InterPro" id="IPR037873">
    <property type="entry name" value="BamE-like"/>
</dbReference>
<comment type="caution">
    <text evidence="3">The sequence shown here is derived from an EMBL/GenBank/DDBJ whole genome shotgun (WGS) entry which is preliminary data.</text>
</comment>
<keyword evidence="4" id="KW-1185">Reference proteome</keyword>
<evidence type="ECO:0000256" key="2">
    <source>
        <dbReference type="SAM" id="SignalP"/>
    </source>
</evidence>